<sequence>FDLLLKEENLSTQHDLKGYLTKNINNIKSLRINIKKSKSKKIDNDLIMREFTRFITILYNNGTKNTTPLYKNQELFVIKDFCKETNACNLNKENK</sequence>
<name>A0ACA9NEZ8_9GLOM</name>
<gene>
    <name evidence="1" type="ORF">DHETER_LOCUS9404</name>
</gene>
<reference evidence="1" key="1">
    <citation type="submission" date="2021-06" db="EMBL/GenBank/DDBJ databases">
        <authorList>
            <person name="Kallberg Y."/>
            <person name="Tangrot J."/>
            <person name="Rosling A."/>
        </authorList>
    </citation>
    <scope>NUCLEOTIDE SEQUENCE</scope>
    <source>
        <strain evidence="1">IL203A</strain>
    </source>
</reference>
<protein>
    <submittedName>
        <fullName evidence="1">5073_t:CDS:1</fullName>
    </submittedName>
</protein>
<organism evidence="1 2">
    <name type="scientific">Dentiscutata heterogama</name>
    <dbReference type="NCBI Taxonomy" id="1316150"/>
    <lineage>
        <taxon>Eukaryota</taxon>
        <taxon>Fungi</taxon>
        <taxon>Fungi incertae sedis</taxon>
        <taxon>Mucoromycota</taxon>
        <taxon>Glomeromycotina</taxon>
        <taxon>Glomeromycetes</taxon>
        <taxon>Diversisporales</taxon>
        <taxon>Gigasporaceae</taxon>
        <taxon>Dentiscutata</taxon>
    </lineage>
</organism>
<evidence type="ECO:0000313" key="1">
    <source>
        <dbReference type="EMBL" id="CAG8653337.1"/>
    </source>
</evidence>
<comment type="caution">
    <text evidence="1">The sequence shown here is derived from an EMBL/GenBank/DDBJ whole genome shotgun (WGS) entry which is preliminary data.</text>
</comment>
<accession>A0ACA9NEZ8</accession>
<feature type="non-terminal residue" evidence="1">
    <location>
        <position position="1"/>
    </location>
</feature>
<dbReference type="Proteomes" id="UP000789702">
    <property type="component" value="Unassembled WGS sequence"/>
</dbReference>
<dbReference type="EMBL" id="CAJVPU010016469">
    <property type="protein sequence ID" value="CAG8653337.1"/>
    <property type="molecule type" value="Genomic_DNA"/>
</dbReference>
<keyword evidence="2" id="KW-1185">Reference proteome</keyword>
<evidence type="ECO:0000313" key="2">
    <source>
        <dbReference type="Proteomes" id="UP000789702"/>
    </source>
</evidence>
<proteinExistence type="predicted"/>